<organism evidence="1 2">
    <name type="scientific">Sphingobacterium thermophilum</name>
    <dbReference type="NCBI Taxonomy" id="768534"/>
    <lineage>
        <taxon>Bacteria</taxon>
        <taxon>Pseudomonadati</taxon>
        <taxon>Bacteroidota</taxon>
        <taxon>Sphingobacteriia</taxon>
        <taxon>Sphingobacteriales</taxon>
        <taxon>Sphingobacteriaceae</taxon>
        <taxon>Sphingobacterium</taxon>
    </lineage>
</organism>
<evidence type="ECO:0000313" key="1">
    <source>
        <dbReference type="EMBL" id="GAA4517210.1"/>
    </source>
</evidence>
<gene>
    <name evidence="1" type="ORF">GCM10023173_17490</name>
</gene>
<protein>
    <recommendedName>
        <fullName evidence="3">Copper resistance protein NlpE</fullName>
    </recommendedName>
</protein>
<evidence type="ECO:0000313" key="2">
    <source>
        <dbReference type="Proteomes" id="UP001500394"/>
    </source>
</evidence>
<dbReference type="Proteomes" id="UP001500394">
    <property type="component" value="Unassembled WGS sequence"/>
</dbReference>
<dbReference type="EMBL" id="BAABGR010000020">
    <property type="protein sequence ID" value="GAA4517210.1"/>
    <property type="molecule type" value="Genomic_DNA"/>
</dbReference>
<dbReference type="InterPro" id="IPR007298">
    <property type="entry name" value="Cu-R_lipoprotein_NlpE"/>
</dbReference>
<dbReference type="Pfam" id="PF04170">
    <property type="entry name" value="NlpE"/>
    <property type="match status" value="1"/>
</dbReference>
<reference evidence="2" key="1">
    <citation type="journal article" date="2019" name="Int. J. Syst. Evol. Microbiol.">
        <title>The Global Catalogue of Microorganisms (GCM) 10K type strain sequencing project: providing services to taxonomists for standard genome sequencing and annotation.</title>
        <authorList>
            <consortium name="The Broad Institute Genomics Platform"/>
            <consortium name="The Broad Institute Genome Sequencing Center for Infectious Disease"/>
            <person name="Wu L."/>
            <person name="Ma J."/>
        </authorList>
    </citation>
    <scope>NUCLEOTIDE SEQUENCE [LARGE SCALE GENOMIC DNA]</scope>
    <source>
        <strain evidence="2">JCM 17858</strain>
    </source>
</reference>
<comment type="caution">
    <text evidence="1">The sequence shown here is derived from an EMBL/GenBank/DDBJ whole genome shotgun (WGS) entry which is preliminary data.</text>
</comment>
<evidence type="ECO:0008006" key="3">
    <source>
        <dbReference type="Google" id="ProtNLM"/>
    </source>
</evidence>
<accession>A0ABP8R3D1</accession>
<keyword evidence="2" id="KW-1185">Reference proteome</keyword>
<dbReference type="Gene3D" id="2.40.128.640">
    <property type="match status" value="1"/>
</dbReference>
<dbReference type="RefSeq" id="WP_039054013.1">
    <property type="nucleotide sequence ID" value="NZ_BAABGR010000020.1"/>
</dbReference>
<proteinExistence type="predicted"/>
<sequence>MRVFLYILLFLELGALALGCVNNQKKVSAKDSSETMESLTANIVGLYFGQLPCVDCESINTHLELHRDHTYTLRYMYEGKSDDLFVKEGKWDIKDDKLSLKGVDYQYRVERDKLVQLDLTGNEIKGDLADQYILGRIE</sequence>
<name>A0ABP8R3D1_9SPHI</name>